<dbReference type="AlphaFoldDB" id="A0A284QPE6"/>
<protein>
    <recommendedName>
        <fullName evidence="3">Ubiquitin-like domain-containing protein</fullName>
    </recommendedName>
</protein>
<evidence type="ECO:0008006" key="3">
    <source>
        <dbReference type="Google" id="ProtNLM"/>
    </source>
</evidence>
<keyword evidence="2" id="KW-1185">Reference proteome</keyword>
<dbReference type="SUPFAM" id="SSF54236">
    <property type="entry name" value="Ubiquitin-like"/>
    <property type="match status" value="1"/>
</dbReference>
<sequence length="456" mass="51358">MPKVRNASETPTTRERTVSLRDNKLVVVTDGKRRVLLTRAALKRSYDEALEIISTHFPAIPKNRVVIQTDRLEGFEGEFVDIPKESWAEVWPLLLSLKVTLGENNAAQMAAPVPDSTSTLLCVVTPPLLSSPVREAEKFCGKVASDVFPYDISFTAHYSTKIEKMIQAIAPKFGKCPTVLKFIYGDYRVDRNSTFGDIGFQDSDTIFCFPEQTGGKPVIYLFSPIEREVSVQLSLVNEWRFSAVYPVVPVKRSALLGGETLTWLAITHNDQTLTETTTGLRASYLYWEAVTDLVERPPSPLPETSESSLARSFSPIWCDLNDDDSVVLPVSTITPYLDKALASLGLHVEARTSFITYWLPSILKHTYIALRFVPQNEYETAAVLHIEPSPDVVTRIFMLFKGISEDRLGEWSGAISRSQDKVEWWRDVVGLVSEERQSDEKLFRVLEWGGMEVKRL</sequence>
<gene>
    <name evidence="1" type="ORF">ARMOST_01614</name>
</gene>
<dbReference type="InterPro" id="IPR029071">
    <property type="entry name" value="Ubiquitin-like_domsf"/>
</dbReference>
<evidence type="ECO:0000313" key="2">
    <source>
        <dbReference type="Proteomes" id="UP000219338"/>
    </source>
</evidence>
<dbReference type="STRING" id="47428.A0A284QPE6"/>
<dbReference type="OrthoDB" id="428577at2759"/>
<accession>A0A284QPE6</accession>
<proteinExistence type="predicted"/>
<dbReference type="CDD" id="cd01763">
    <property type="entry name" value="Ubl_SUMO_like"/>
    <property type="match status" value="1"/>
</dbReference>
<name>A0A284QPE6_ARMOS</name>
<dbReference type="EMBL" id="FUEG01000001">
    <property type="protein sequence ID" value="SJK98349.1"/>
    <property type="molecule type" value="Genomic_DNA"/>
</dbReference>
<dbReference type="Proteomes" id="UP000219338">
    <property type="component" value="Unassembled WGS sequence"/>
</dbReference>
<organism evidence="1 2">
    <name type="scientific">Armillaria ostoyae</name>
    <name type="common">Armillaria root rot fungus</name>
    <dbReference type="NCBI Taxonomy" id="47428"/>
    <lineage>
        <taxon>Eukaryota</taxon>
        <taxon>Fungi</taxon>
        <taxon>Dikarya</taxon>
        <taxon>Basidiomycota</taxon>
        <taxon>Agaricomycotina</taxon>
        <taxon>Agaricomycetes</taxon>
        <taxon>Agaricomycetidae</taxon>
        <taxon>Agaricales</taxon>
        <taxon>Marasmiineae</taxon>
        <taxon>Physalacriaceae</taxon>
        <taxon>Armillaria</taxon>
    </lineage>
</organism>
<reference evidence="2" key="1">
    <citation type="journal article" date="2017" name="Nat. Ecol. Evol.">
        <title>Genome expansion and lineage-specific genetic innovations in the forest pathogenic fungi Armillaria.</title>
        <authorList>
            <person name="Sipos G."/>
            <person name="Prasanna A.N."/>
            <person name="Walter M.C."/>
            <person name="O'Connor E."/>
            <person name="Balint B."/>
            <person name="Krizsan K."/>
            <person name="Kiss B."/>
            <person name="Hess J."/>
            <person name="Varga T."/>
            <person name="Slot J."/>
            <person name="Riley R."/>
            <person name="Boka B."/>
            <person name="Rigling D."/>
            <person name="Barry K."/>
            <person name="Lee J."/>
            <person name="Mihaltcheva S."/>
            <person name="LaButti K."/>
            <person name="Lipzen A."/>
            <person name="Waldron R."/>
            <person name="Moloney N.M."/>
            <person name="Sperisen C."/>
            <person name="Kredics L."/>
            <person name="Vagvoelgyi C."/>
            <person name="Patrignani A."/>
            <person name="Fitzpatrick D."/>
            <person name="Nagy I."/>
            <person name="Doyle S."/>
            <person name="Anderson J.B."/>
            <person name="Grigoriev I.V."/>
            <person name="Gueldener U."/>
            <person name="Muensterkoetter M."/>
            <person name="Nagy L.G."/>
        </authorList>
    </citation>
    <scope>NUCLEOTIDE SEQUENCE [LARGE SCALE GENOMIC DNA]</scope>
    <source>
        <strain evidence="2">C18/9</strain>
    </source>
</reference>
<evidence type="ECO:0000313" key="1">
    <source>
        <dbReference type="EMBL" id="SJK98349.1"/>
    </source>
</evidence>
<dbReference type="OMA" id="ITHNDQT"/>
<dbReference type="Gene3D" id="3.10.20.90">
    <property type="entry name" value="Phosphatidylinositol 3-kinase Catalytic Subunit, Chain A, domain 1"/>
    <property type="match status" value="1"/>
</dbReference>